<sequence length="107" mass="12096">MRMEFSTSGKPVLSTCKKNEMKVEYRLLNAIIAKALTAKARSFDAVTQSRFDLMVAIMGGVKINWSKILFRILKAMVIPSTKQAHIFVVQLSLLLERVPRLKLGDDK</sequence>
<reference evidence="1 2" key="1">
    <citation type="journal article" date="2015" name="Proc. Natl. Acad. Sci. U.S.A.">
        <title>The resurrection genome of Boea hygrometrica: A blueprint for survival of dehydration.</title>
        <authorList>
            <person name="Xiao L."/>
            <person name="Yang G."/>
            <person name="Zhang L."/>
            <person name="Yang X."/>
            <person name="Zhao S."/>
            <person name="Ji Z."/>
            <person name="Zhou Q."/>
            <person name="Hu M."/>
            <person name="Wang Y."/>
            <person name="Chen M."/>
            <person name="Xu Y."/>
            <person name="Jin H."/>
            <person name="Xiao X."/>
            <person name="Hu G."/>
            <person name="Bao F."/>
            <person name="Hu Y."/>
            <person name="Wan P."/>
            <person name="Li L."/>
            <person name="Deng X."/>
            <person name="Kuang T."/>
            <person name="Xiang C."/>
            <person name="Zhu J.K."/>
            <person name="Oliver M.J."/>
            <person name="He Y."/>
        </authorList>
    </citation>
    <scope>NUCLEOTIDE SEQUENCE [LARGE SCALE GENOMIC DNA]</scope>
    <source>
        <strain evidence="2">cv. XS01</strain>
    </source>
</reference>
<accession>A0A2Z7BN60</accession>
<dbReference type="EMBL" id="KV003935">
    <property type="protein sequence ID" value="KZV36092.1"/>
    <property type="molecule type" value="Genomic_DNA"/>
</dbReference>
<name>A0A2Z7BN60_9LAMI</name>
<dbReference type="AlphaFoldDB" id="A0A2Z7BN60"/>
<gene>
    <name evidence="1" type="ORF">F511_30309</name>
</gene>
<dbReference type="Proteomes" id="UP000250235">
    <property type="component" value="Unassembled WGS sequence"/>
</dbReference>
<evidence type="ECO:0000313" key="1">
    <source>
        <dbReference type="EMBL" id="KZV36092.1"/>
    </source>
</evidence>
<protein>
    <submittedName>
        <fullName evidence="1">Pentatricopeptide repeat-containing protein mitochondrial-like</fullName>
    </submittedName>
</protein>
<proteinExistence type="predicted"/>
<evidence type="ECO:0000313" key="2">
    <source>
        <dbReference type="Proteomes" id="UP000250235"/>
    </source>
</evidence>
<keyword evidence="2" id="KW-1185">Reference proteome</keyword>
<organism evidence="1 2">
    <name type="scientific">Dorcoceras hygrometricum</name>
    <dbReference type="NCBI Taxonomy" id="472368"/>
    <lineage>
        <taxon>Eukaryota</taxon>
        <taxon>Viridiplantae</taxon>
        <taxon>Streptophyta</taxon>
        <taxon>Embryophyta</taxon>
        <taxon>Tracheophyta</taxon>
        <taxon>Spermatophyta</taxon>
        <taxon>Magnoliopsida</taxon>
        <taxon>eudicotyledons</taxon>
        <taxon>Gunneridae</taxon>
        <taxon>Pentapetalae</taxon>
        <taxon>asterids</taxon>
        <taxon>lamiids</taxon>
        <taxon>Lamiales</taxon>
        <taxon>Gesneriaceae</taxon>
        <taxon>Didymocarpoideae</taxon>
        <taxon>Trichosporeae</taxon>
        <taxon>Loxocarpinae</taxon>
        <taxon>Dorcoceras</taxon>
    </lineage>
</organism>